<name>A0A382ERB3_9ZZZZ</name>
<reference evidence="2" key="1">
    <citation type="submission" date="2018-05" db="EMBL/GenBank/DDBJ databases">
        <authorList>
            <person name="Lanie J.A."/>
            <person name="Ng W.-L."/>
            <person name="Kazmierczak K.M."/>
            <person name="Andrzejewski T.M."/>
            <person name="Davidsen T.M."/>
            <person name="Wayne K.J."/>
            <person name="Tettelin H."/>
            <person name="Glass J.I."/>
            <person name="Rusch D."/>
            <person name="Podicherti R."/>
            <person name="Tsui H.-C.T."/>
            <person name="Winkler M.E."/>
        </authorList>
    </citation>
    <scope>NUCLEOTIDE SEQUENCE</scope>
</reference>
<organism evidence="2">
    <name type="scientific">marine metagenome</name>
    <dbReference type="NCBI Taxonomy" id="408172"/>
    <lineage>
        <taxon>unclassified sequences</taxon>
        <taxon>metagenomes</taxon>
        <taxon>ecological metagenomes</taxon>
    </lineage>
</organism>
<evidence type="ECO:0000313" key="2">
    <source>
        <dbReference type="EMBL" id="SVB53228.1"/>
    </source>
</evidence>
<dbReference type="PANTHER" id="PTHR33546">
    <property type="entry name" value="LARGE, MULTIFUNCTIONAL SECRETED PROTEIN-RELATED"/>
    <property type="match status" value="1"/>
</dbReference>
<dbReference type="EMBL" id="UINC01045910">
    <property type="protein sequence ID" value="SVB53228.1"/>
    <property type="molecule type" value="Genomic_DNA"/>
</dbReference>
<evidence type="ECO:0000259" key="1">
    <source>
        <dbReference type="Pfam" id="PF23500"/>
    </source>
</evidence>
<dbReference type="PANTHER" id="PTHR33546:SF1">
    <property type="entry name" value="LARGE, MULTIFUNCTIONAL SECRETED PROTEIN"/>
    <property type="match status" value="1"/>
</dbReference>
<feature type="non-terminal residue" evidence="2">
    <location>
        <position position="254"/>
    </location>
</feature>
<proteinExistence type="predicted"/>
<dbReference type="Pfam" id="PF23500">
    <property type="entry name" value="DUF7133"/>
    <property type="match status" value="1"/>
</dbReference>
<dbReference type="AlphaFoldDB" id="A0A382ERB3"/>
<dbReference type="SUPFAM" id="SSF63825">
    <property type="entry name" value="YWTD domain"/>
    <property type="match status" value="1"/>
</dbReference>
<feature type="domain" description="DUF7133" evidence="1">
    <location>
        <begin position="36"/>
        <end position="233"/>
    </location>
</feature>
<gene>
    <name evidence="2" type="ORF">METZ01_LOCUS206082</name>
</gene>
<dbReference type="InterPro" id="IPR055557">
    <property type="entry name" value="DUF7133"/>
</dbReference>
<sequence length="254" mass="28195">MKQIFSPSLIAVFLLTLTSQAQDNFAPQSKPPFLDPAASQKLFQLPEGYKLELVLSEPQIKEPAVAVFDGDGNMFVAEMRTYMQDIDGSGKFNKVSRVSKHIDTNGDGKFDKHTIFIDKLMLPRILLPLDDRLIVGETNTNDLHVYRDTNGDGVADEKKPFYIGGNRGGNLEHQPSGLIWSMDNWLYTTYNAHRLRLDPATGTVRKEGTGNNGGQWGLTQDNHGKPWYVNAGGERGPLNFQVPIVYGALNTGDQ</sequence>
<protein>
    <recommendedName>
        <fullName evidence="1">DUF7133 domain-containing protein</fullName>
    </recommendedName>
</protein>
<accession>A0A382ERB3</accession>